<keyword evidence="3" id="KW-0732">Signal</keyword>
<organism evidence="7 8">
    <name type="scientific">Devosia riboflavina</name>
    <dbReference type="NCBI Taxonomy" id="46914"/>
    <lineage>
        <taxon>Bacteria</taxon>
        <taxon>Pseudomonadati</taxon>
        <taxon>Pseudomonadota</taxon>
        <taxon>Alphaproteobacteria</taxon>
        <taxon>Hyphomicrobiales</taxon>
        <taxon>Devosiaceae</taxon>
        <taxon>Devosia</taxon>
    </lineage>
</organism>
<evidence type="ECO:0000256" key="5">
    <source>
        <dbReference type="ARBA" id="ARBA00022971"/>
    </source>
</evidence>
<comment type="subcellular location">
    <subcellularLocation>
        <location evidence="1">Periplasm</location>
    </subcellularLocation>
</comment>
<dbReference type="Pfam" id="PF10502">
    <property type="entry name" value="Peptidase_S26"/>
    <property type="match status" value="1"/>
</dbReference>
<dbReference type="InterPro" id="IPR014139">
    <property type="entry name" value="Peptidase_S26C_TraF"/>
</dbReference>
<dbReference type="STRING" id="46914.JP75_19425"/>
<evidence type="ECO:0000256" key="2">
    <source>
        <dbReference type="ARBA" id="ARBA00005849"/>
    </source>
</evidence>
<feature type="domain" description="Peptidase S26" evidence="6">
    <location>
        <begin position="17"/>
        <end position="156"/>
    </location>
</feature>
<dbReference type="GO" id="GO:0006465">
    <property type="term" value="P:signal peptide processing"/>
    <property type="evidence" value="ECO:0007669"/>
    <property type="project" value="InterPro"/>
</dbReference>
<keyword evidence="4" id="KW-0574">Periplasm</keyword>
<gene>
    <name evidence="7" type="ORF">JP75_19425</name>
</gene>
<evidence type="ECO:0000313" key="8">
    <source>
        <dbReference type="Proteomes" id="UP000028981"/>
    </source>
</evidence>
<dbReference type="NCBIfam" id="TIGR02771">
    <property type="entry name" value="TraF_Ti"/>
    <property type="match status" value="1"/>
</dbReference>
<evidence type="ECO:0000256" key="4">
    <source>
        <dbReference type="ARBA" id="ARBA00022764"/>
    </source>
</evidence>
<dbReference type="MEROPS" id="S26.014"/>
<sequence length="161" mass="16408">MLLALAAGGIWGGLRLNLTPSYPVGIWRIQPLDRAAVVGDLVFICPPNTPAFVMGVERGYLPTGPCPSGTAPLIKTVVAVAGQVVCIAGTIVIDGVVLPNSGLRSTDADGRPLAAFVGGQVPPGSVFLHSDFGGSYDSRYFGPLPADGILGLAAPVYVLAP</sequence>
<evidence type="ECO:0000256" key="3">
    <source>
        <dbReference type="ARBA" id="ARBA00022729"/>
    </source>
</evidence>
<keyword evidence="8" id="KW-1185">Reference proteome</keyword>
<dbReference type="SUPFAM" id="SSF51306">
    <property type="entry name" value="LexA/Signal peptidase"/>
    <property type="match status" value="1"/>
</dbReference>
<dbReference type="AlphaFoldDB" id="A0A087LYR3"/>
<reference evidence="7 8" key="1">
    <citation type="submission" date="2014-08" db="EMBL/GenBank/DDBJ databases">
        <authorList>
            <person name="Hassan Y.I."/>
            <person name="Lepp D."/>
            <person name="Zhou T."/>
        </authorList>
    </citation>
    <scope>NUCLEOTIDE SEQUENCE [LARGE SCALE GENOMIC DNA]</scope>
    <source>
        <strain evidence="7 8">IFO13584</strain>
    </source>
</reference>
<evidence type="ECO:0000259" key="6">
    <source>
        <dbReference type="Pfam" id="PF10502"/>
    </source>
</evidence>
<evidence type="ECO:0000313" key="7">
    <source>
        <dbReference type="EMBL" id="KFL29766.1"/>
    </source>
</evidence>
<dbReference type="Gene3D" id="2.10.109.10">
    <property type="entry name" value="Umud Fragment, subunit A"/>
    <property type="match status" value="1"/>
</dbReference>
<evidence type="ECO:0000256" key="1">
    <source>
        <dbReference type="ARBA" id="ARBA00004418"/>
    </source>
</evidence>
<dbReference type="InterPro" id="IPR019533">
    <property type="entry name" value="Peptidase_S26"/>
</dbReference>
<protein>
    <submittedName>
        <fullName evidence="7">Conjugal transfer protein TraF</fullName>
    </submittedName>
</protein>
<dbReference type="InterPro" id="IPR036286">
    <property type="entry name" value="LexA/Signal_pep-like_sf"/>
</dbReference>
<name>A0A087LYR3_9HYPH</name>
<accession>A0A087LYR3</accession>
<proteinExistence type="inferred from homology"/>
<dbReference type="GO" id="GO:0004252">
    <property type="term" value="F:serine-type endopeptidase activity"/>
    <property type="evidence" value="ECO:0007669"/>
    <property type="project" value="InterPro"/>
</dbReference>
<dbReference type="Proteomes" id="UP000028981">
    <property type="component" value="Unassembled WGS sequence"/>
</dbReference>
<comment type="similarity">
    <text evidence="2">Belongs to the peptidase S26C family.</text>
</comment>
<dbReference type="EMBL" id="JQGC01000020">
    <property type="protein sequence ID" value="KFL29766.1"/>
    <property type="molecule type" value="Genomic_DNA"/>
</dbReference>
<comment type="caution">
    <text evidence="7">The sequence shown here is derived from an EMBL/GenBank/DDBJ whole genome shotgun (WGS) entry which is preliminary data.</text>
</comment>
<dbReference type="GO" id="GO:0042597">
    <property type="term" value="C:periplasmic space"/>
    <property type="evidence" value="ECO:0007669"/>
    <property type="project" value="UniProtKB-SubCell"/>
</dbReference>
<keyword evidence="5" id="KW-0184">Conjugation</keyword>
<dbReference type="NCBIfam" id="NF010412">
    <property type="entry name" value="PRK13838.1"/>
    <property type="match status" value="1"/>
</dbReference>